<dbReference type="PROSITE" id="PS01031">
    <property type="entry name" value="SHSP"/>
    <property type="match status" value="1"/>
</dbReference>
<dbReference type="InterPro" id="IPR008978">
    <property type="entry name" value="HSP20-like_chaperone"/>
</dbReference>
<accession>A0A9D6UZF3</accession>
<reference evidence="4" key="1">
    <citation type="submission" date="2020-07" db="EMBL/GenBank/DDBJ databases">
        <title>Huge and variable diversity of episymbiotic CPR bacteria and DPANN archaea in groundwater ecosystems.</title>
        <authorList>
            <person name="He C.Y."/>
            <person name="Keren R."/>
            <person name="Whittaker M."/>
            <person name="Farag I.F."/>
            <person name="Doudna J."/>
            <person name="Cate J.H.D."/>
            <person name="Banfield J.F."/>
        </authorList>
    </citation>
    <scope>NUCLEOTIDE SEQUENCE</scope>
    <source>
        <strain evidence="4">NC_groundwater_1664_Pr3_B-0.1um_52_9</strain>
    </source>
</reference>
<dbReference type="AlphaFoldDB" id="A0A9D6UZF3"/>
<dbReference type="PANTHER" id="PTHR11527">
    <property type="entry name" value="HEAT-SHOCK PROTEIN 20 FAMILY MEMBER"/>
    <property type="match status" value="1"/>
</dbReference>
<dbReference type="Pfam" id="PF00011">
    <property type="entry name" value="HSP20"/>
    <property type="match status" value="1"/>
</dbReference>
<dbReference type="Gene3D" id="2.60.40.790">
    <property type="match status" value="1"/>
</dbReference>
<proteinExistence type="inferred from homology"/>
<comment type="caution">
    <text evidence="4">The sequence shown here is derived from an EMBL/GenBank/DDBJ whole genome shotgun (WGS) entry which is preliminary data.</text>
</comment>
<comment type="similarity">
    <text evidence="1 2">Belongs to the small heat shock protein (HSP20) family.</text>
</comment>
<evidence type="ECO:0000256" key="1">
    <source>
        <dbReference type="PROSITE-ProRule" id="PRU00285"/>
    </source>
</evidence>
<evidence type="ECO:0000313" key="4">
    <source>
        <dbReference type="EMBL" id="MBI5247854.1"/>
    </source>
</evidence>
<dbReference type="InterPro" id="IPR031107">
    <property type="entry name" value="Small_HSP"/>
</dbReference>
<evidence type="ECO:0000256" key="2">
    <source>
        <dbReference type="RuleBase" id="RU003616"/>
    </source>
</evidence>
<protein>
    <submittedName>
        <fullName evidence="4">Hsp20/alpha crystallin family protein</fullName>
    </submittedName>
</protein>
<organism evidence="4 5">
    <name type="scientific">Desulfomonile tiedjei</name>
    <dbReference type="NCBI Taxonomy" id="2358"/>
    <lineage>
        <taxon>Bacteria</taxon>
        <taxon>Pseudomonadati</taxon>
        <taxon>Thermodesulfobacteriota</taxon>
        <taxon>Desulfomonilia</taxon>
        <taxon>Desulfomonilales</taxon>
        <taxon>Desulfomonilaceae</taxon>
        <taxon>Desulfomonile</taxon>
    </lineage>
</organism>
<dbReference type="SUPFAM" id="SSF49764">
    <property type="entry name" value="HSP20-like chaperones"/>
    <property type="match status" value="1"/>
</dbReference>
<dbReference type="InterPro" id="IPR002068">
    <property type="entry name" value="A-crystallin/Hsp20_dom"/>
</dbReference>
<dbReference type="Proteomes" id="UP000807825">
    <property type="component" value="Unassembled WGS sequence"/>
</dbReference>
<evidence type="ECO:0000259" key="3">
    <source>
        <dbReference type="PROSITE" id="PS01031"/>
    </source>
</evidence>
<feature type="domain" description="SHSP" evidence="3">
    <location>
        <begin position="42"/>
        <end position="154"/>
    </location>
</feature>
<dbReference type="CDD" id="cd06464">
    <property type="entry name" value="ACD_sHsps-like"/>
    <property type="match status" value="1"/>
</dbReference>
<evidence type="ECO:0000313" key="5">
    <source>
        <dbReference type="Proteomes" id="UP000807825"/>
    </source>
</evidence>
<sequence>MLRWRIGRDPLWTEFDRLQTSMNDLFNALTSGGPKPFFDPLWREARLFPLLNVREIDHTYVITAEIPGMKTEDLEIKVVGDTLTLKGERKPIDIGEGAAYHRRERATGTFHRSMTLPSRVDPDTVKATYKDGVLSITLEREKAAVPKQITVSTE</sequence>
<name>A0A9D6UZF3_9BACT</name>
<gene>
    <name evidence="4" type="ORF">HY912_00025</name>
</gene>
<dbReference type="EMBL" id="JACRDE010000002">
    <property type="protein sequence ID" value="MBI5247854.1"/>
    <property type="molecule type" value="Genomic_DNA"/>
</dbReference>